<dbReference type="AlphaFoldDB" id="A0A0G4NWX5"/>
<accession>A0A0G4NWX5</accession>
<reference evidence="2 3" key="1">
    <citation type="journal article" date="2014" name="Nat. Commun.">
        <title>Multiple recent horizontal transfers of a large genomic region in cheese making fungi.</title>
        <authorList>
            <person name="Cheeseman K."/>
            <person name="Ropars J."/>
            <person name="Renault P."/>
            <person name="Dupont J."/>
            <person name="Gouzy J."/>
            <person name="Branca A."/>
            <person name="Abraham A.L."/>
            <person name="Ceppi M."/>
            <person name="Conseiller E."/>
            <person name="Debuchy R."/>
            <person name="Malagnac F."/>
            <person name="Goarin A."/>
            <person name="Silar P."/>
            <person name="Lacoste S."/>
            <person name="Sallet E."/>
            <person name="Bensimon A."/>
            <person name="Giraud T."/>
            <person name="Brygoo Y."/>
        </authorList>
    </citation>
    <scope>NUCLEOTIDE SEQUENCE [LARGE SCALE GENOMIC DNA]</scope>
    <source>
        <strain evidence="3">FM 013</strain>
    </source>
</reference>
<name>A0A0G4NWX5_PENC3</name>
<protein>
    <submittedName>
        <fullName evidence="2">Str. FM013</fullName>
    </submittedName>
</protein>
<evidence type="ECO:0000313" key="3">
    <source>
        <dbReference type="Proteomes" id="UP000053732"/>
    </source>
</evidence>
<feature type="region of interest" description="Disordered" evidence="1">
    <location>
        <begin position="1"/>
        <end position="48"/>
    </location>
</feature>
<gene>
    <name evidence="2" type="ORF">PCAMFM013_S002g000478</name>
</gene>
<dbReference type="EMBL" id="HG793135">
    <property type="protein sequence ID" value="CRL18608.1"/>
    <property type="molecule type" value="Genomic_DNA"/>
</dbReference>
<dbReference type="STRING" id="1429867.A0A0G4NWX5"/>
<evidence type="ECO:0000313" key="2">
    <source>
        <dbReference type="EMBL" id="CRL18608.1"/>
    </source>
</evidence>
<evidence type="ECO:0000256" key="1">
    <source>
        <dbReference type="SAM" id="MobiDB-lite"/>
    </source>
</evidence>
<sequence length="261" mass="29783">MAPSKDQGKRPLRPQSAGGENPAKKKKGSPTEEPEPVKMRVARRTKPKDFNQVEVRGSNWVNVYAQEAQLAAYLSFKTTSELRQFAISWVCLSAKRYFSEAAKRLAKKQQFRFLNTIAGKREIDAVKDSPVTAWPYTAETGADIQIRQRKRIVAWCLVKMATDIETYNQATVEANNRKTHQEQKAFLERHKDVTGKNETKLELKFSTTPVGFPKPSMGPLTDLGENQLEVYNRCWEVLRYLGAGFHRQNWANRFQSITTGD</sequence>
<organism evidence="2 3">
    <name type="scientific">Penicillium camemberti (strain FM 013)</name>
    <dbReference type="NCBI Taxonomy" id="1429867"/>
    <lineage>
        <taxon>Eukaryota</taxon>
        <taxon>Fungi</taxon>
        <taxon>Dikarya</taxon>
        <taxon>Ascomycota</taxon>
        <taxon>Pezizomycotina</taxon>
        <taxon>Eurotiomycetes</taxon>
        <taxon>Eurotiomycetidae</taxon>
        <taxon>Eurotiales</taxon>
        <taxon>Aspergillaceae</taxon>
        <taxon>Penicillium</taxon>
    </lineage>
</organism>
<dbReference type="Proteomes" id="UP000053732">
    <property type="component" value="Unassembled WGS sequence"/>
</dbReference>
<keyword evidence="3" id="KW-1185">Reference proteome</keyword>
<proteinExistence type="predicted"/>